<protein>
    <submittedName>
        <fullName evidence="1">DUF2917 domain-containing protein</fullName>
    </submittedName>
</protein>
<sequence length="107" mass="11815">MIIQCKHLHVELKRGSTFELAGACGNKLTCVNGSIWITQHQFSNDWVLQSGDCLTIENPGKVVISACNDSATFSAQQRENEHVEWGVNQILTPGSRFPSTPHGVKHE</sequence>
<gene>
    <name evidence="1" type="ORF">IPJ38_18320</name>
</gene>
<accession>A0A935MX57</accession>
<evidence type="ECO:0000313" key="1">
    <source>
        <dbReference type="EMBL" id="MBK7416762.1"/>
    </source>
</evidence>
<dbReference type="Proteomes" id="UP000739411">
    <property type="component" value="Unassembled WGS sequence"/>
</dbReference>
<dbReference type="AlphaFoldDB" id="A0A935MX57"/>
<dbReference type="InterPro" id="IPR021317">
    <property type="entry name" value="DUF2917"/>
</dbReference>
<reference evidence="1 2" key="1">
    <citation type="submission" date="2020-10" db="EMBL/GenBank/DDBJ databases">
        <title>Connecting structure to function with the recovery of over 1000 high-quality activated sludge metagenome-assembled genomes encoding full-length rRNA genes using long-read sequencing.</title>
        <authorList>
            <person name="Singleton C.M."/>
            <person name="Petriglieri F."/>
            <person name="Kristensen J.M."/>
            <person name="Kirkegaard R.H."/>
            <person name="Michaelsen T.Y."/>
            <person name="Andersen M.H."/>
            <person name="Karst S.M."/>
            <person name="Dueholm M.S."/>
            <person name="Nielsen P.H."/>
            <person name="Albertsen M."/>
        </authorList>
    </citation>
    <scope>NUCLEOTIDE SEQUENCE [LARGE SCALE GENOMIC DNA]</scope>
    <source>
        <strain evidence="1">EsbW_18-Q3-R4-48_BATAC.463</strain>
    </source>
</reference>
<evidence type="ECO:0000313" key="2">
    <source>
        <dbReference type="Proteomes" id="UP000739411"/>
    </source>
</evidence>
<comment type="caution">
    <text evidence="1">The sequence shown here is derived from an EMBL/GenBank/DDBJ whole genome shotgun (WGS) entry which is preliminary data.</text>
</comment>
<dbReference type="Pfam" id="PF11142">
    <property type="entry name" value="DUF2917"/>
    <property type="match status" value="1"/>
</dbReference>
<dbReference type="EMBL" id="JADJMS010000046">
    <property type="protein sequence ID" value="MBK7416762.1"/>
    <property type="molecule type" value="Genomic_DNA"/>
</dbReference>
<name>A0A935MX57_9RHOO</name>
<proteinExistence type="predicted"/>
<organism evidence="1 2">
    <name type="scientific">Candidatus Dechloromonas phosphorivorans</name>
    <dbReference type="NCBI Taxonomy" id="2899244"/>
    <lineage>
        <taxon>Bacteria</taxon>
        <taxon>Pseudomonadati</taxon>
        <taxon>Pseudomonadota</taxon>
        <taxon>Betaproteobacteria</taxon>
        <taxon>Rhodocyclales</taxon>
        <taxon>Azonexaceae</taxon>
        <taxon>Dechloromonas</taxon>
    </lineage>
</organism>